<dbReference type="GO" id="GO:0003676">
    <property type="term" value="F:nucleic acid binding"/>
    <property type="evidence" value="ECO:0007669"/>
    <property type="project" value="InterPro"/>
</dbReference>
<dbReference type="PANTHER" id="PTHR46148:SF56">
    <property type="entry name" value="RETROTRANSPOSON PROTEIN"/>
    <property type="match status" value="1"/>
</dbReference>
<evidence type="ECO:0000259" key="1">
    <source>
        <dbReference type="Pfam" id="PF17921"/>
    </source>
</evidence>
<dbReference type="AlphaFoldDB" id="A0AAF0QJS1"/>
<dbReference type="InterPro" id="IPR036397">
    <property type="entry name" value="RNaseH_sf"/>
</dbReference>
<feature type="domain" description="Tf2-1-like SH3-like" evidence="2">
    <location>
        <begin position="136"/>
        <end position="200"/>
    </location>
</feature>
<dbReference type="EMBL" id="CP133615">
    <property type="protein sequence ID" value="WMV25094.1"/>
    <property type="molecule type" value="Genomic_DNA"/>
</dbReference>
<protein>
    <recommendedName>
        <fullName evidence="5">Integrase zinc-binding domain-containing protein</fullName>
    </recommendedName>
</protein>
<reference evidence="3" key="1">
    <citation type="submission" date="2023-08" db="EMBL/GenBank/DDBJ databases">
        <title>A de novo genome assembly of Solanum verrucosum Schlechtendal, a Mexican diploid species geographically isolated from the other diploid A-genome species in potato relatives.</title>
        <authorList>
            <person name="Hosaka K."/>
        </authorList>
    </citation>
    <scope>NUCLEOTIDE SEQUENCE</scope>
    <source>
        <tissue evidence="3">Young leaves</tissue>
    </source>
</reference>
<evidence type="ECO:0008006" key="5">
    <source>
        <dbReference type="Google" id="ProtNLM"/>
    </source>
</evidence>
<dbReference type="Pfam" id="PF24626">
    <property type="entry name" value="SH3_Tf2-1"/>
    <property type="match status" value="1"/>
</dbReference>
<dbReference type="Pfam" id="PF17921">
    <property type="entry name" value="Integrase_H2C2"/>
    <property type="match status" value="1"/>
</dbReference>
<dbReference type="SUPFAM" id="SSF53098">
    <property type="entry name" value="Ribonuclease H-like"/>
    <property type="match status" value="1"/>
</dbReference>
<keyword evidence="4" id="KW-1185">Reference proteome</keyword>
<evidence type="ECO:0000313" key="4">
    <source>
        <dbReference type="Proteomes" id="UP001234989"/>
    </source>
</evidence>
<dbReference type="Proteomes" id="UP001234989">
    <property type="component" value="Chromosome 4"/>
</dbReference>
<evidence type="ECO:0000313" key="3">
    <source>
        <dbReference type="EMBL" id="WMV25094.1"/>
    </source>
</evidence>
<organism evidence="3 4">
    <name type="scientific">Solanum verrucosum</name>
    <dbReference type="NCBI Taxonomy" id="315347"/>
    <lineage>
        <taxon>Eukaryota</taxon>
        <taxon>Viridiplantae</taxon>
        <taxon>Streptophyta</taxon>
        <taxon>Embryophyta</taxon>
        <taxon>Tracheophyta</taxon>
        <taxon>Spermatophyta</taxon>
        <taxon>Magnoliopsida</taxon>
        <taxon>eudicotyledons</taxon>
        <taxon>Gunneridae</taxon>
        <taxon>Pentapetalae</taxon>
        <taxon>asterids</taxon>
        <taxon>lamiids</taxon>
        <taxon>Solanales</taxon>
        <taxon>Solanaceae</taxon>
        <taxon>Solanoideae</taxon>
        <taxon>Solaneae</taxon>
        <taxon>Solanum</taxon>
    </lineage>
</organism>
<sequence>MYRDLRELYWWNGMKKDIAEFFAKCPNCQQAKGLGTIVKRSTGFHPQTDRQAERTIQTLEDMLRACVIDFNGNWDDNFPLIEFAYKNNNHSSIVMALFEPFYEKGRLIREWLKTATSQQNLYANVRRRDLEFDVHDWVYFKISPMKGVMRFNKKKKFSPRFVGPYEILRYVGNVAYELDWSNELASVNTVFHVSMLKKCVGDPTFIVPLEVLGVKGNLSYEEVPVEILDRQVKKLRNKKSCVRESVMEE</sequence>
<feature type="domain" description="Integrase zinc-binding" evidence="1">
    <location>
        <begin position="1"/>
        <end position="32"/>
    </location>
</feature>
<evidence type="ECO:0000259" key="2">
    <source>
        <dbReference type="Pfam" id="PF24626"/>
    </source>
</evidence>
<gene>
    <name evidence="3" type="ORF">MTR67_018479</name>
</gene>
<dbReference type="PANTHER" id="PTHR46148">
    <property type="entry name" value="CHROMO DOMAIN-CONTAINING PROTEIN"/>
    <property type="match status" value="1"/>
</dbReference>
<dbReference type="Gene3D" id="3.30.420.10">
    <property type="entry name" value="Ribonuclease H-like superfamily/Ribonuclease H"/>
    <property type="match status" value="1"/>
</dbReference>
<proteinExistence type="predicted"/>
<accession>A0AAF0QJS1</accession>
<dbReference type="InterPro" id="IPR012337">
    <property type="entry name" value="RNaseH-like_sf"/>
</dbReference>
<dbReference type="InterPro" id="IPR056924">
    <property type="entry name" value="SH3_Tf2-1"/>
</dbReference>
<name>A0AAF0QJS1_SOLVR</name>
<dbReference type="InterPro" id="IPR041588">
    <property type="entry name" value="Integrase_H2C2"/>
</dbReference>